<dbReference type="EMBL" id="MU004181">
    <property type="protein sequence ID" value="KAF2503060.1"/>
    <property type="molecule type" value="Genomic_DNA"/>
</dbReference>
<keyword evidence="3" id="KW-1185">Reference proteome</keyword>
<feature type="compositionally biased region" description="Low complexity" evidence="1">
    <location>
        <begin position="371"/>
        <end position="388"/>
    </location>
</feature>
<feature type="region of interest" description="Disordered" evidence="1">
    <location>
        <begin position="359"/>
        <end position="388"/>
    </location>
</feature>
<gene>
    <name evidence="2" type="ORF">BU16DRAFT_449170</name>
</gene>
<dbReference type="InterPro" id="IPR032675">
    <property type="entry name" value="LRR_dom_sf"/>
</dbReference>
<evidence type="ECO:0000313" key="3">
    <source>
        <dbReference type="Proteomes" id="UP000799750"/>
    </source>
</evidence>
<dbReference type="AlphaFoldDB" id="A0A6A6RH17"/>
<sequence>MAHLNHPAALHRHTLATSPVRNPTSVAERQDIPLHLLALIISYIDDVADIARLTRTSRLLYYMTLPRLYEHVTLRSYAEIRYVNGKPEGYGSGSPFSMGLNALVSRNFTNYVQNFTVSGEWKESDIEDFSKGRVPDNSMMLNIALRAAIDKMQNMQSFGWELNTKPMQTVYQGLNSRSTLTSVTLRSPSRRIPRPTVLVPPIPNLKSLKVYDIDPLCYPDDISMLLVSSKKLQDLTLHWSPRMRDMGEESVNMLTYFGRCMTNKHTMKLKRLGLYNLYTRNGGDFDECISHESLEECTFLNCMGSGDPMTVFLDDTWRINRPDKVPANLKMMRGDMVDEAHTSFMTRFEGLEKIYHVSQKRSARSKSNSVATTPATPSPSSASPADTPLNHDTIHLASDYLAAIQMSHGRTMRHLLLPDRWALSADVISQIARHCPKLEQLGIAIREPSPESMRLVVAYAPKLFALRMLVRPGSELWDKLESMDPEMHQLAMGTEMWRPEYKNLKYVGFGDLVFELGATVSMGKKRAKPDGDVRYMRVVKMVSRDVVKHIEIWERDSFDMLP</sequence>
<dbReference type="OrthoDB" id="5311681at2759"/>
<reference evidence="2" key="1">
    <citation type="journal article" date="2020" name="Stud. Mycol.">
        <title>101 Dothideomycetes genomes: a test case for predicting lifestyles and emergence of pathogens.</title>
        <authorList>
            <person name="Haridas S."/>
            <person name="Albert R."/>
            <person name="Binder M."/>
            <person name="Bloem J."/>
            <person name="Labutti K."/>
            <person name="Salamov A."/>
            <person name="Andreopoulos B."/>
            <person name="Baker S."/>
            <person name="Barry K."/>
            <person name="Bills G."/>
            <person name="Bluhm B."/>
            <person name="Cannon C."/>
            <person name="Castanera R."/>
            <person name="Culley D."/>
            <person name="Daum C."/>
            <person name="Ezra D."/>
            <person name="Gonzalez J."/>
            <person name="Henrissat B."/>
            <person name="Kuo A."/>
            <person name="Liang C."/>
            <person name="Lipzen A."/>
            <person name="Lutzoni F."/>
            <person name="Magnuson J."/>
            <person name="Mondo S."/>
            <person name="Nolan M."/>
            <person name="Ohm R."/>
            <person name="Pangilinan J."/>
            <person name="Park H.-J."/>
            <person name="Ramirez L."/>
            <person name="Alfaro M."/>
            <person name="Sun H."/>
            <person name="Tritt A."/>
            <person name="Yoshinaga Y."/>
            <person name="Zwiers L.-H."/>
            <person name="Turgeon B."/>
            <person name="Goodwin S."/>
            <person name="Spatafora J."/>
            <person name="Crous P."/>
            <person name="Grigoriev I."/>
        </authorList>
    </citation>
    <scope>NUCLEOTIDE SEQUENCE</scope>
    <source>
        <strain evidence="2">CBS 269.34</strain>
    </source>
</reference>
<name>A0A6A6RH17_9PEZI</name>
<organism evidence="2 3">
    <name type="scientific">Lophium mytilinum</name>
    <dbReference type="NCBI Taxonomy" id="390894"/>
    <lineage>
        <taxon>Eukaryota</taxon>
        <taxon>Fungi</taxon>
        <taxon>Dikarya</taxon>
        <taxon>Ascomycota</taxon>
        <taxon>Pezizomycotina</taxon>
        <taxon>Dothideomycetes</taxon>
        <taxon>Pleosporomycetidae</taxon>
        <taxon>Mytilinidiales</taxon>
        <taxon>Mytilinidiaceae</taxon>
        <taxon>Lophium</taxon>
    </lineage>
</organism>
<evidence type="ECO:0000313" key="2">
    <source>
        <dbReference type="EMBL" id="KAF2503060.1"/>
    </source>
</evidence>
<dbReference type="Proteomes" id="UP000799750">
    <property type="component" value="Unassembled WGS sequence"/>
</dbReference>
<evidence type="ECO:0000256" key="1">
    <source>
        <dbReference type="SAM" id="MobiDB-lite"/>
    </source>
</evidence>
<protein>
    <recommendedName>
        <fullName evidence="4">F-box domain-containing protein</fullName>
    </recommendedName>
</protein>
<proteinExistence type="predicted"/>
<dbReference type="Gene3D" id="3.80.10.10">
    <property type="entry name" value="Ribonuclease Inhibitor"/>
    <property type="match status" value="1"/>
</dbReference>
<evidence type="ECO:0008006" key="4">
    <source>
        <dbReference type="Google" id="ProtNLM"/>
    </source>
</evidence>
<accession>A0A6A6RH17</accession>